<dbReference type="Gene3D" id="3.40.50.720">
    <property type="entry name" value="NAD(P)-binding Rossmann-like Domain"/>
    <property type="match status" value="1"/>
</dbReference>
<protein>
    <recommendedName>
        <fullName evidence="2">precorrin-2 dehydrogenase</fullName>
        <ecNumber evidence="2">1.3.1.76</ecNumber>
    </recommendedName>
</protein>
<dbReference type="PANTHER" id="PTHR35330">
    <property type="entry name" value="SIROHEME BIOSYNTHESIS PROTEIN MET8"/>
    <property type="match status" value="1"/>
</dbReference>
<reference evidence="7" key="1">
    <citation type="journal article" date="2021" name="PeerJ">
        <title>Extensive microbial diversity within the chicken gut microbiome revealed by metagenomics and culture.</title>
        <authorList>
            <person name="Gilroy R."/>
            <person name="Ravi A."/>
            <person name="Getino M."/>
            <person name="Pursley I."/>
            <person name="Horton D.L."/>
            <person name="Alikhan N.F."/>
            <person name="Baker D."/>
            <person name="Gharbi K."/>
            <person name="Hall N."/>
            <person name="Watson M."/>
            <person name="Adriaenssens E.M."/>
            <person name="Foster-Nyarko E."/>
            <person name="Jarju S."/>
            <person name="Secka A."/>
            <person name="Antonio M."/>
            <person name="Oren A."/>
            <person name="Chaudhuri R.R."/>
            <person name="La Ragione R."/>
            <person name="Hildebrand F."/>
            <person name="Pallen M.J."/>
        </authorList>
    </citation>
    <scope>NUCLEOTIDE SEQUENCE</scope>
    <source>
        <strain evidence="7">CHK195-9823</strain>
    </source>
</reference>
<accession>A0A9D1PFR2</accession>
<dbReference type="GO" id="GO:0043115">
    <property type="term" value="F:precorrin-2 dehydrogenase activity"/>
    <property type="evidence" value="ECO:0007669"/>
    <property type="project" value="UniProtKB-EC"/>
</dbReference>
<dbReference type="AlphaFoldDB" id="A0A9D1PFR2"/>
<dbReference type="SUPFAM" id="SSF51735">
    <property type="entry name" value="NAD(P)-binding Rossmann-fold domains"/>
    <property type="match status" value="1"/>
</dbReference>
<dbReference type="NCBIfam" id="TIGR01470">
    <property type="entry name" value="cysG_Nterm"/>
    <property type="match status" value="1"/>
</dbReference>
<dbReference type="EC" id="1.3.1.76" evidence="2"/>
<evidence type="ECO:0000256" key="4">
    <source>
        <dbReference type="ARBA" id="ARBA00023027"/>
    </source>
</evidence>
<evidence type="ECO:0000313" key="8">
    <source>
        <dbReference type="Proteomes" id="UP000886814"/>
    </source>
</evidence>
<keyword evidence="5" id="KW-0627">Porphyrin biosynthesis</keyword>
<dbReference type="PANTHER" id="PTHR35330:SF1">
    <property type="entry name" value="SIROHEME BIOSYNTHESIS PROTEIN MET8"/>
    <property type="match status" value="1"/>
</dbReference>
<dbReference type="GO" id="GO:0004325">
    <property type="term" value="F:ferrochelatase activity"/>
    <property type="evidence" value="ECO:0007669"/>
    <property type="project" value="InterPro"/>
</dbReference>
<gene>
    <name evidence="7" type="ORF">H9747_15235</name>
</gene>
<dbReference type="GO" id="GO:0019354">
    <property type="term" value="P:siroheme biosynthetic process"/>
    <property type="evidence" value="ECO:0007669"/>
    <property type="project" value="InterPro"/>
</dbReference>
<dbReference type="EMBL" id="DXIQ01000107">
    <property type="protein sequence ID" value="HIV40323.1"/>
    <property type="molecule type" value="Genomic_DNA"/>
</dbReference>
<evidence type="ECO:0000313" key="7">
    <source>
        <dbReference type="EMBL" id="HIV40323.1"/>
    </source>
</evidence>
<evidence type="ECO:0000256" key="5">
    <source>
        <dbReference type="ARBA" id="ARBA00023244"/>
    </source>
</evidence>
<keyword evidence="3" id="KW-0560">Oxidoreductase</keyword>
<dbReference type="InterPro" id="IPR028161">
    <property type="entry name" value="Met8-like"/>
</dbReference>
<keyword evidence="4" id="KW-0520">NAD</keyword>
<dbReference type="Pfam" id="PF13241">
    <property type="entry name" value="NAD_binding_7"/>
    <property type="match status" value="1"/>
</dbReference>
<dbReference type="InterPro" id="IPR006367">
    <property type="entry name" value="Sirohaem_synthase_N"/>
</dbReference>
<evidence type="ECO:0000256" key="3">
    <source>
        <dbReference type="ARBA" id="ARBA00023002"/>
    </source>
</evidence>
<organism evidence="7 8">
    <name type="scientific">Candidatus Blautia stercorigallinarum</name>
    <dbReference type="NCBI Taxonomy" id="2838501"/>
    <lineage>
        <taxon>Bacteria</taxon>
        <taxon>Bacillati</taxon>
        <taxon>Bacillota</taxon>
        <taxon>Clostridia</taxon>
        <taxon>Lachnospirales</taxon>
        <taxon>Lachnospiraceae</taxon>
        <taxon>Blautia</taxon>
    </lineage>
</organism>
<evidence type="ECO:0000256" key="1">
    <source>
        <dbReference type="ARBA" id="ARBA00005010"/>
    </source>
</evidence>
<reference evidence="7" key="2">
    <citation type="submission" date="2021-04" db="EMBL/GenBank/DDBJ databases">
        <authorList>
            <person name="Gilroy R."/>
        </authorList>
    </citation>
    <scope>NUCLEOTIDE SEQUENCE</scope>
    <source>
        <strain evidence="7">CHK195-9823</strain>
    </source>
</reference>
<evidence type="ECO:0000256" key="2">
    <source>
        <dbReference type="ARBA" id="ARBA00012400"/>
    </source>
</evidence>
<name>A0A9D1PFR2_9FIRM</name>
<dbReference type="Proteomes" id="UP000886814">
    <property type="component" value="Unassembled WGS sequence"/>
</dbReference>
<evidence type="ECO:0000256" key="6">
    <source>
        <dbReference type="ARBA" id="ARBA00047561"/>
    </source>
</evidence>
<comment type="caution">
    <text evidence="7">The sequence shown here is derived from an EMBL/GenBank/DDBJ whole genome shotgun (WGS) entry which is preliminary data.</text>
</comment>
<dbReference type="InterPro" id="IPR036291">
    <property type="entry name" value="NAD(P)-bd_dom_sf"/>
</dbReference>
<comment type="catalytic activity">
    <reaction evidence="6">
        <text>precorrin-2 + NAD(+) = sirohydrochlorin + NADH + 2 H(+)</text>
        <dbReference type="Rhea" id="RHEA:15613"/>
        <dbReference type="ChEBI" id="CHEBI:15378"/>
        <dbReference type="ChEBI" id="CHEBI:57540"/>
        <dbReference type="ChEBI" id="CHEBI:57945"/>
        <dbReference type="ChEBI" id="CHEBI:58351"/>
        <dbReference type="ChEBI" id="CHEBI:58827"/>
        <dbReference type="EC" id="1.3.1.76"/>
    </reaction>
</comment>
<sequence>MKSKEKKMFPLFVDLTEKKILVVGAGKIASRRVKTLLPFAGEITVEAPEAAEELLDLAEKGEILYRKKAYAREDLYDADMVIAATDSREVNEDIYSACKCLGIQVNVASDQNKCDFHFPGILEYDGVVMGFNGSGRDHRKVRQVREKVQEALLGDNGEV</sequence>
<proteinExistence type="predicted"/>
<comment type="pathway">
    <text evidence="1">Porphyrin-containing compound metabolism; siroheme biosynthesis; sirohydrochlorin from precorrin-2: step 1/1.</text>
</comment>